<evidence type="ECO:0000256" key="5">
    <source>
        <dbReference type="ARBA" id="ARBA00023136"/>
    </source>
</evidence>
<evidence type="ECO:0000313" key="9">
    <source>
        <dbReference type="EMBL" id="KAF1687965.1"/>
    </source>
</evidence>
<evidence type="ECO:0000256" key="3">
    <source>
        <dbReference type="ARBA" id="ARBA00022692"/>
    </source>
</evidence>
<dbReference type="InterPro" id="IPR002898">
    <property type="entry name" value="MotA_ExbB_proton_chnl"/>
</dbReference>
<comment type="similarity">
    <text evidence="6">Belongs to the exbB/tolQ family.</text>
</comment>
<evidence type="ECO:0000259" key="8">
    <source>
        <dbReference type="Pfam" id="PF01618"/>
    </source>
</evidence>
<dbReference type="GO" id="GO:0015031">
    <property type="term" value="P:protein transport"/>
    <property type="evidence" value="ECO:0007669"/>
    <property type="project" value="UniProtKB-KW"/>
</dbReference>
<dbReference type="RefSeq" id="WP_162309516.1">
    <property type="nucleotide sequence ID" value="NZ_JACHGU010000003.1"/>
</dbReference>
<dbReference type="AlphaFoldDB" id="A0A7V8K862"/>
<keyword evidence="6" id="KW-0653">Protein transport</keyword>
<evidence type="ECO:0000256" key="6">
    <source>
        <dbReference type="RuleBase" id="RU004057"/>
    </source>
</evidence>
<reference evidence="9 10" key="1">
    <citation type="submission" date="2017-10" db="EMBL/GenBank/DDBJ databases">
        <title>Whole genome sequencing of Pseudoxanthomonas broegbernensis DSM 12573(T).</title>
        <authorList>
            <person name="Kumar S."/>
            <person name="Bansal K."/>
            <person name="Kaur A."/>
            <person name="Patil P."/>
            <person name="Sharma S."/>
            <person name="Patil P.B."/>
        </authorList>
    </citation>
    <scope>NUCLEOTIDE SEQUENCE [LARGE SCALE GENOMIC DNA]</scope>
    <source>
        <strain evidence="9 10">DSM 12573</strain>
    </source>
</reference>
<evidence type="ECO:0000256" key="2">
    <source>
        <dbReference type="ARBA" id="ARBA00022475"/>
    </source>
</evidence>
<evidence type="ECO:0000256" key="4">
    <source>
        <dbReference type="ARBA" id="ARBA00022989"/>
    </source>
</evidence>
<name>A0A7V8K862_9GAMM</name>
<keyword evidence="10" id="KW-1185">Reference proteome</keyword>
<feature type="domain" description="MotA/TolQ/ExbB proton channel" evidence="8">
    <location>
        <begin position="73"/>
        <end position="148"/>
    </location>
</feature>
<evidence type="ECO:0000256" key="1">
    <source>
        <dbReference type="ARBA" id="ARBA00004651"/>
    </source>
</evidence>
<protein>
    <submittedName>
        <fullName evidence="9">Biopolymer transporter ExbD</fullName>
    </submittedName>
</protein>
<evidence type="ECO:0000313" key="10">
    <source>
        <dbReference type="Proteomes" id="UP000462066"/>
    </source>
</evidence>
<feature type="transmembrane region" description="Helical" evidence="7">
    <location>
        <begin position="116"/>
        <end position="139"/>
    </location>
</feature>
<accession>A0A7V8K862</accession>
<keyword evidence="2" id="KW-1003">Cell membrane</keyword>
<feature type="transmembrane region" description="Helical" evidence="7">
    <location>
        <begin position="84"/>
        <end position="104"/>
    </location>
</feature>
<feature type="transmembrane region" description="Helical" evidence="7">
    <location>
        <begin position="15"/>
        <end position="42"/>
    </location>
</feature>
<dbReference type="EMBL" id="MWIP01000001">
    <property type="protein sequence ID" value="KAF1687965.1"/>
    <property type="molecule type" value="Genomic_DNA"/>
</dbReference>
<evidence type="ECO:0000256" key="7">
    <source>
        <dbReference type="SAM" id="Phobius"/>
    </source>
</evidence>
<keyword evidence="5 7" id="KW-0472">Membrane</keyword>
<gene>
    <name evidence="9" type="ORF">B1992_00560</name>
</gene>
<dbReference type="Pfam" id="PF01618">
    <property type="entry name" value="MotA_ExbB"/>
    <property type="match status" value="1"/>
</dbReference>
<dbReference type="Proteomes" id="UP000462066">
    <property type="component" value="Unassembled WGS sequence"/>
</dbReference>
<keyword evidence="3 7" id="KW-0812">Transmembrane</keyword>
<comment type="subcellular location">
    <subcellularLocation>
        <location evidence="1">Cell membrane</location>
        <topology evidence="1">Multi-pass membrane protein</topology>
    </subcellularLocation>
    <subcellularLocation>
        <location evidence="6">Membrane</location>
        <topology evidence="6">Multi-pass membrane protein</topology>
    </subcellularLocation>
</comment>
<comment type="caution">
    <text evidence="9">The sequence shown here is derived from an EMBL/GenBank/DDBJ whole genome shotgun (WGS) entry which is preliminary data.</text>
</comment>
<organism evidence="9 10">
    <name type="scientific">Pseudoxanthomonas broegbernensis</name>
    <dbReference type="NCBI Taxonomy" id="83619"/>
    <lineage>
        <taxon>Bacteria</taxon>
        <taxon>Pseudomonadati</taxon>
        <taxon>Pseudomonadota</taxon>
        <taxon>Gammaproteobacteria</taxon>
        <taxon>Lysobacterales</taxon>
        <taxon>Lysobacteraceae</taxon>
        <taxon>Pseudoxanthomonas</taxon>
    </lineage>
</organism>
<dbReference type="GO" id="GO:0005886">
    <property type="term" value="C:plasma membrane"/>
    <property type="evidence" value="ECO:0007669"/>
    <property type="project" value="UniProtKB-SubCell"/>
</dbReference>
<proteinExistence type="inferred from homology"/>
<sequence length="158" mass="17357">MNSLESSLYELSRLFLAPVLVLILASLAYAFYALGAFALEAWQRLRGRYRSRLAAHQADRGGTSDDLELWILRRLEALRIVSRTAPMLGLVATMIPMGPALLALTRSDAQAVGENLVVAFSSVILALVAASIAFLVLTVRRRWLLEEMRAIERGGEGS</sequence>
<keyword evidence="6" id="KW-0813">Transport</keyword>
<keyword evidence="4 7" id="KW-1133">Transmembrane helix</keyword>